<feature type="transmembrane region" description="Helical" evidence="1">
    <location>
        <begin position="55"/>
        <end position="73"/>
    </location>
</feature>
<dbReference type="RefSeq" id="WP_162670409.1">
    <property type="nucleotide sequence ID" value="NZ_LR593886.1"/>
</dbReference>
<name>A0A6P2D9A0_9BACT</name>
<evidence type="ECO:0000313" key="3">
    <source>
        <dbReference type="EMBL" id="VTR96070.1"/>
    </source>
</evidence>
<evidence type="ECO:0000259" key="2">
    <source>
        <dbReference type="Pfam" id="PF18902"/>
    </source>
</evidence>
<dbReference type="EMBL" id="LR593886">
    <property type="protein sequence ID" value="VTR96070.1"/>
    <property type="molecule type" value="Genomic_DNA"/>
</dbReference>
<accession>A0A6P2D9A0</accession>
<dbReference type="Proteomes" id="UP000464178">
    <property type="component" value="Chromosome"/>
</dbReference>
<dbReference type="KEGG" id="gms:SOIL9_16440"/>
<sequence>MYWKIFVLLGLGAFVLLSAADWVFTFTLLRTHPHAIESNPFAAACLEQYGWNGLAVYKAFGVLAFGLSVTLLLRRRPVVAAGVVALGCVTLLSVTTYSHQMLCTLNREARTLREAEWPTPTPTATATAAVEESPIPDRCWFADELPPEKKYRPTITTVQTSHRQREARLPAVR</sequence>
<dbReference type="InterPro" id="IPR043717">
    <property type="entry name" value="DUF5658"/>
</dbReference>
<feature type="transmembrane region" description="Helical" evidence="1">
    <location>
        <begin position="78"/>
        <end position="97"/>
    </location>
</feature>
<feature type="domain" description="DUF5658" evidence="2">
    <location>
        <begin position="13"/>
        <end position="101"/>
    </location>
</feature>
<dbReference type="AlphaFoldDB" id="A0A6P2D9A0"/>
<reference evidence="3 4" key="1">
    <citation type="submission" date="2019-05" db="EMBL/GenBank/DDBJ databases">
        <authorList>
            <consortium name="Science for Life Laboratories"/>
        </authorList>
    </citation>
    <scope>NUCLEOTIDE SEQUENCE [LARGE SCALE GENOMIC DNA]</scope>
    <source>
        <strain evidence="3">Soil9</strain>
    </source>
</reference>
<protein>
    <recommendedName>
        <fullName evidence="2">DUF5658 domain-containing protein</fullName>
    </recommendedName>
</protein>
<gene>
    <name evidence="3" type="ORF">SOIL9_16440</name>
</gene>
<keyword evidence="1" id="KW-1133">Transmembrane helix</keyword>
<evidence type="ECO:0000313" key="4">
    <source>
        <dbReference type="Proteomes" id="UP000464178"/>
    </source>
</evidence>
<evidence type="ECO:0000256" key="1">
    <source>
        <dbReference type="SAM" id="Phobius"/>
    </source>
</evidence>
<dbReference type="Pfam" id="PF18902">
    <property type="entry name" value="DUF5658"/>
    <property type="match status" value="1"/>
</dbReference>
<proteinExistence type="predicted"/>
<organism evidence="3 4">
    <name type="scientific">Gemmata massiliana</name>
    <dbReference type="NCBI Taxonomy" id="1210884"/>
    <lineage>
        <taxon>Bacteria</taxon>
        <taxon>Pseudomonadati</taxon>
        <taxon>Planctomycetota</taxon>
        <taxon>Planctomycetia</taxon>
        <taxon>Gemmatales</taxon>
        <taxon>Gemmataceae</taxon>
        <taxon>Gemmata</taxon>
    </lineage>
</organism>
<keyword evidence="1" id="KW-0472">Membrane</keyword>
<keyword evidence="4" id="KW-1185">Reference proteome</keyword>
<keyword evidence="1" id="KW-0812">Transmembrane</keyword>